<feature type="domain" description="4Fe-4S ferredoxin-type" evidence="6">
    <location>
        <begin position="12"/>
        <end position="42"/>
    </location>
</feature>
<evidence type="ECO:0000256" key="2">
    <source>
        <dbReference type="ARBA" id="ARBA00022723"/>
    </source>
</evidence>
<dbReference type="STRING" id="1128398.Curi_c26380"/>
<dbReference type="InterPro" id="IPR051460">
    <property type="entry name" value="HdrC_iron-sulfur_subunit"/>
</dbReference>
<evidence type="ECO:0000313" key="7">
    <source>
        <dbReference type="EMBL" id="AFS79633.1"/>
    </source>
</evidence>
<evidence type="ECO:0000256" key="5">
    <source>
        <dbReference type="ARBA" id="ARBA00023014"/>
    </source>
</evidence>
<keyword evidence="4" id="KW-0408">Iron</keyword>
<dbReference type="GO" id="GO:0005886">
    <property type="term" value="C:plasma membrane"/>
    <property type="evidence" value="ECO:0007669"/>
    <property type="project" value="TreeGrafter"/>
</dbReference>
<evidence type="ECO:0000256" key="1">
    <source>
        <dbReference type="ARBA" id="ARBA00022485"/>
    </source>
</evidence>
<gene>
    <name evidence="7" type="ordered locus">Curi_c26380</name>
</gene>
<evidence type="ECO:0000313" key="8">
    <source>
        <dbReference type="Proteomes" id="UP000006094"/>
    </source>
</evidence>
<dbReference type="PROSITE" id="PS00198">
    <property type="entry name" value="4FE4S_FER_1"/>
    <property type="match status" value="1"/>
</dbReference>
<dbReference type="SUPFAM" id="SSF46548">
    <property type="entry name" value="alpha-helical ferredoxin"/>
    <property type="match status" value="1"/>
</dbReference>
<accession>K0B0T3</accession>
<dbReference type="eggNOG" id="COG0247">
    <property type="taxonomic scope" value="Bacteria"/>
</dbReference>
<keyword evidence="5" id="KW-0411">Iron-sulfur</keyword>
<dbReference type="PATRIC" id="fig|1128398.3.peg.2715"/>
<dbReference type="KEGG" id="cad:Curi_c26380"/>
<dbReference type="GO" id="GO:0016491">
    <property type="term" value="F:oxidoreductase activity"/>
    <property type="evidence" value="ECO:0007669"/>
    <property type="project" value="UniProtKB-KW"/>
</dbReference>
<evidence type="ECO:0000256" key="3">
    <source>
        <dbReference type="ARBA" id="ARBA00023002"/>
    </source>
</evidence>
<evidence type="ECO:0000256" key="4">
    <source>
        <dbReference type="ARBA" id="ARBA00023004"/>
    </source>
</evidence>
<reference evidence="7 8" key="1">
    <citation type="journal article" date="2012" name="PLoS ONE">
        <title>The purine-utilizing bacterium Clostridium acidurici 9a: a genome-guided metabolic reconsideration.</title>
        <authorList>
            <person name="Hartwich K."/>
            <person name="Poehlein A."/>
            <person name="Daniel R."/>
        </authorList>
    </citation>
    <scope>NUCLEOTIDE SEQUENCE [LARGE SCALE GENOMIC DNA]</scope>
    <source>
        <strain evidence="8">ATCC 7906 / DSM 604 / BCRC 14475 / CIP 104303 / KCTC 5404 / NCIMB 10678 / 9a</strain>
    </source>
</reference>
<organism evidence="7 8">
    <name type="scientific">Gottschalkia acidurici (strain ATCC 7906 / DSM 604 / BCRC 14475 / CIP 104303 / KCTC 5404 / NCIMB 10678 / 9a)</name>
    <name type="common">Clostridium acidurici</name>
    <dbReference type="NCBI Taxonomy" id="1128398"/>
    <lineage>
        <taxon>Bacteria</taxon>
        <taxon>Bacillati</taxon>
        <taxon>Bacillota</taxon>
        <taxon>Tissierellia</taxon>
        <taxon>Tissierellales</taxon>
        <taxon>Gottschalkiaceae</taxon>
        <taxon>Gottschalkia</taxon>
    </lineage>
</organism>
<keyword evidence="2" id="KW-0479">Metal-binding</keyword>
<dbReference type="PROSITE" id="PS51379">
    <property type="entry name" value="4FE4S_FER_2"/>
    <property type="match status" value="1"/>
</dbReference>
<dbReference type="Pfam" id="PF13534">
    <property type="entry name" value="Fer4_17"/>
    <property type="match status" value="1"/>
</dbReference>
<dbReference type="Proteomes" id="UP000006094">
    <property type="component" value="Chromosome"/>
</dbReference>
<dbReference type="Pfam" id="PF02754">
    <property type="entry name" value="CCG"/>
    <property type="match status" value="2"/>
</dbReference>
<dbReference type="GO" id="GO:0046872">
    <property type="term" value="F:metal ion binding"/>
    <property type="evidence" value="ECO:0007669"/>
    <property type="project" value="UniProtKB-KW"/>
</dbReference>
<keyword evidence="3" id="KW-0560">Oxidoreductase</keyword>
<dbReference type="PANTHER" id="PTHR43255:SF1">
    <property type="entry name" value="IRON-SULFUR-BINDING OXIDOREDUCTASE FADF-RELATED"/>
    <property type="match status" value="1"/>
</dbReference>
<protein>
    <submittedName>
        <fullName evidence="7">Fe-S oxidoreductase</fullName>
    </submittedName>
</protein>
<dbReference type="RefSeq" id="WP_014968767.1">
    <property type="nucleotide sequence ID" value="NC_018664.1"/>
</dbReference>
<keyword evidence="8" id="KW-1185">Reference proteome</keyword>
<dbReference type="EMBL" id="CP003326">
    <property type="protein sequence ID" value="AFS79633.1"/>
    <property type="molecule type" value="Genomic_DNA"/>
</dbReference>
<dbReference type="HOGENOM" id="CLU_023081_3_0_9"/>
<proteinExistence type="predicted"/>
<name>K0B0T3_GOTA9</name>
<dbReference type="GO" id="GO:0051539">
    <property type="term" value="F:4 iron, 4 sulfur cluster binding"/>
    <property type="evidence" value="ECO:0007669"/>
    <property type="project" value="UniProtKB-KW"/>
</dbReference>
<dbReference type="InterPro" id="IPR004017">
    <property type="entry name" value="Cys_rich_dom"/>
</dbReference>
<dbReference type="PANTHER" id="PTHR43255">
    <property type="entry name" value="IRON-SULFUR-BINDING OXIDOREDUCTASE FADF-RELATED-RELATED"/>
    <property type="match status" value="1"/>
</dbReference>
<dbReference type="InterPro" id="IPR017896">
    <property type="entry name" value="4Fe4S_Fe-S-bd"/>
</dbReference>
<keyword evidence="1" id="KW-0004">4Fe-4S</keyword>
<dbReference type="InterPro" id="IPR017900">
    <property type="entry name" value="4Fe4S_Fe_S_CS"/>
</dbReference>
<dbReference type="AlphaFoldDB" id="K0B0T3"/>
<dbReference type="OrthoDB" id="5241828at2"/>
<dbReference type="Gene3D" id="3.30.70.3270">
    <property type="match status" value="1"/>
</dbReference>
<sequence length="383" mass="44272">MRKIKISKEIIKKIEEENEKCIGCKLCMKNCPMLDEFCNTPKELLERIKNNKEIDEVIPYSCALCNYCTQVCSQDVNLKDIFYNLRTHIVDTNQIPPKELGYSAVKFHQKNSFSKMFSTGIKGLESKEKRTVFFPGCSLSSYSPDVVMKTYQYLKEKLPGIGIILKCCGNPTHTMGEKEKFNDFYNTVQTEFKNNKIKEVIVACQNCYKTIEKNSPNIVITSLWEVISQYGVPEDKKDYYKCTDKTFSIHDPCPTRNESKIHDAIRNITLQLGLKINEMEFIREKTLCCGSGAMIGVTNKDLSLKQRQKRANQSKSNYIISYCEECVESMKKGGKKSIHILDLLFNDDIDKTFNQEDIGTIKKWSNRYKVKRRIASNVRDKEK</sequence>
<evidence type="ECO:0000259" key="6">
    <source>
        <dbReference type="PROSITE" id="PS51379"/>
    </source>
</evidence>